<dbReference type="Proteomes" id="UP001642720">
    <property type="component" value="Unassembled WGS sequence"/>
</dbReference>
<dbReference type="RefSeq" id="XP_073563259.1">
    <property type="nucleotide sequence ID" value="XM_073697913.1"/>
</dbReference>
<feature type="compositionally biased region" description="Basic residues" evidence="1">
    <location>
        <begin position="1"/>
        <end position="14"/>
    </location>
</feature>
<dbReference type="GeneID" id="300572363"/>
<evidence type="ECO:0000313" key="2">
    <source>
        <dbReference type="EMBL" id="TFB07058.1"/>
    </source>
</evidence>
<gene>
    <name evidence="2" type="ORF">CCMA1212_000446</name>
</gene>
<keyword evidence="3" id="KW-1185">Reference proteome</keyword>
<feature type="region of interest" description="Disordered" evidence="1">
    <location>
        <begin position="289"/>
        <end position="324"/>
    </location>
</feature>
<dbReference type="EMBL" id="PPTA01000001">
    <property type="protein sequence ID" value="TFB07058.1"/>
    <property type="molecule type" value="Genomic_DNA"/>
</dbReference>
<reference evidence="2 3" key="1">
    <citation type="submission" date="2018-01" db="EMBL/GenBank/DDBJ databases">
        <title>Genome characterization of the sugarcane-associated fungus Trichoderma ghanense CCMA-1212 and their application in lignocelulose bioconversion.</title>
        <authorList>
            <person name="Steindorff A.S."/>
            <person name="Mendes T.D."/>
            <person name="Vilela E.S.D."/>
            <person name="Rodrigues D.S."/>
            <person name="Formighieri E.F."/>
            <person name="Melo I.S."/>
            <person name="Favaro L.C.L."/>
        </authorList>
    </citation>
    <scope>NUCLEOTIDE SEQUENCE [LARGE SCALE GENOMIC DNA]</scope>
    <source>
        <strain evidence="2 3">CCMA-1212</strain>
    </source>
</reference>
<sequence>MPKHHAPSHHHIGSRRSPEVHRKPARNRTPRQTPQPRQGIRLVNRAMIQAAAHIDVPVHVRPIRHLRRALSHLPGKRRRAHRRAEPGHVLEDVNQGANLCADAHPDPRALRLDVGESQARTLRAVAVAAAVPEGHARECLSLEERRRRVEERLVETLQHDGAALWPLPLGVLRHSHADVLGRRPRHNRQGRQADIHEIAEAPQRIEKLTLKLELHNVESVRGRSHVRPLEDNIPDGRLGEMHLDVMRRQEQPLHLIDQRPRRIPRRDERVQSARNLLRRTPRRLLRELSMPEPAQQLQRQRKVDAPGITRPRQRPPRESRPQLVEHAARRLRPVEYEHELPDGPLEQQRDLPRELLPRVGLVRVVVEPEELVPEAPREGRQEAVQDDVEVGPDTAVREVVVREEELAAEAVGEGLCEGGDEGACDEGRDLDLDVVGW</sequence>
<name>A0ABY2HFJ9_9HYPO</name>
<evidence type="ECO:0000256" key="1">
    <source>
        <dbReference type="SAM" id="MobiDB-lite"/>
    </source>
</evidence>
<proteinExistence type="predicted"/>
<accession>A0ABY2HFJ9</accession>
<protein>
    <submittedName>
        <fullName evidence="2">Uncharacterized protein</fullName>
    </submittedName>
</protein>
<comment type="caution">
    <text evidence="2">The sequence shown here is derived from an EMBL/GenBank/DDBJ whole genome shotgun (WGS) entry which is preliminary data.</text>
</comment>
<feature type="region of interest" description="Disordered" evidence="1">
    <location>
        <begin position="1"/>
        <end position="39"/>
    </location>
</feature>
<evidence type="ECO:0000313" key="3">
    <source>
        <dbReference type="Proteomes" id="UP001642720"/>
    </source>
</evidence>
<organism evidence="2 3">
    <name type="scientific">Trichoderma ghanense</name>
    <dbReference type="NCBI Taxonomy" id="65468"/>
    <lineage>
        <taxon>Eukaryota</taxon>
        <taxon>Fungi</taxon>
        <taxon>Dikarya</taxon>
        <taxon>Ascomycota</taxon>
        <taxon>Pezizomycotina</taxon>
        <taxon>Sordariomycetes</taxon>
        <taxon>Hypocreomycetidae</taxon>
        <taxon>Hypocreales</taxon>
        <taxon>Hypocreaceae</taxon>
        <taxon>Trichoderma</taxon>
    </lineage>
</organism>